<name>A0A9P5DP48_9HYPO</name>
<evidence type="ECO:0000313" key="2">
    <source>
        <dbReference type="Proteomes" id="UP000730481"/>
    </source>
</evidence>
<dbReference type="EMBL" id="PVQB02000919">
    <property type="protein sequence ID" value="KAF4333011.1"/>
    <property type="molecule type" value="Genomic_DNA"/>
</dbReference>
<accession>A0A9P5DP48</accession>
<dbReference type="OrthoDB" id="5148912at2759"/>
<comment type="caution">
    <text evidence="1">The sequence shown here is derived from an EMBL/GenBank/DDBJ whole genome shotgun (WGS) entry which is preliminary data.</text>
</comment>
<protein>
    <submittedName>
        <fullName evidence="1">Mating type 1-1-2</fullName>
    </submittedName>
</protein>
<proteinExistence type="predicted"/>
<dbReference type="InterPro" id="IPR031472">
    <property type="entry name" value="MAT1-1-2/MatA-2/Smr1"/>
</dbReference>
<keyword evidence="2" id="KW-1185">Reference proteome</keyword>
<dbReference type="Pfam" id="PF17043">
    <property type="entry name" value="MAT1-1-2"/>
    <property type="match status" value="1"/>
</dbReference>
<organism evidence="1 2">
    <name type="scientific">Fusarium beomiforme</name>
    <dbReference type="NCBI Taxonomy" id="44412"/>
    <lineage>
        <taxon>Eukaryota</taxon>
        <taxon>Fungi</taxon>
        <taxon>Dikarya</taxon>
        <taxon>Ascomycota</taxon>
        <taxon>Pezizomycotina</taxon>
        <taxon>Sordariomycetes</taxon>
        <taxon>Hypocreomycetidae</taxon>
        <taxon>Hypocreales</taxon>
        <taxon>Nectriaceae</taxon>
        <taxon>Fusarium</taxon>
        <taxon>Fusarium burgessii species complex</taxon>
    </lineage>
</organism>
<gene>
    <name evidence="1" type="ORF">FBEOM_13193</name>
</gene>
<reference evidence="1" key="1">
    <citation type="journal article" date="2017" name="Mycologia">
        <title>Fusarium algeriense, sp. nov., a novel toxigenic crown rot pathogen of durum wheat from Algeria is nested in the Fusarium burgessii species complex.</title>
        <authorList>
            <person name="Laraba I."/>
            <person name="Keddad A."/>
            <person name="Boureghda H."/>
            <person name="Abdallah N."/>
            <person name="Vaughan M.M."/>
            <person name="Proctor R.H."/>
            <person name="Busman M."/>
            <person name="O'Donnell K."/>
        </authorList>
    </citation>
    <scope>NUCLEOTIDE SEQUENCE</scope>
    <source>
        <strain evidence="1">NRRL 25174</strain>
    </source>
</reference>
<evidence type="ECO:0000313" key="1">
    <source>
        <dbReference type="EMBL" id="KAF4333011.1"/>
    </source>
</evidence>
<reference evidence="1" key="2">
    <citation type="submission" date="2020-02" db="EMBL/GenBank/DDBJ databases">
        <title>Identification and distribution of gene clusters putatively required for synthesis of sphingolipid metabolism inhibitors in phylogenetically diverse species of the filamentous fungus Fusarium.</title>
        <authorList>
            <person name="Kim H.-S."/>
            <person name="Busman M."/>
            <person name="Brown D.W."/>
            <person name="Divon H."/>
            <person name="Uhlig S."/>
            <person name="Proctor R.H."/>
        </authorList>
    </citation>
    <scope>NUCLEOTIDE SEQUENCE</scope>
    <source>
        <strain evidence="1">NRRL 25174</strain>
    </source>
</reference>
<dbReference type="AlphaFoldDB" id="A0A9P5DP48"/>
<sequence length="431" mass="48900">MDSAFSFSPLWEDRAIIYKPEKALDTLHAKVISIILRKVDLPEEGAAFSPQDILDSAFFAINQVLTDLSINNEVLNKIRATHIRLSGFGSPVKVIDAALMRWYTGAVIVLHTHHSARSRIGPPGFNVRWARGYRNLHPFANLGFMTMLRGFETWAHPKHPKLQAASLISKTAIAIMYATYTIGPHIKNFALHHLDSMPVAKSRELFLKLFVSVSGNVYNDDEVFATPPAFEFGAARGNVRISQQGKKLLVKTRTDQTYRCAPYWHPYRRVPGSPWNNYIKNSEVSTFSNDSSLAHSKIKYTLPLNAMFLAGHMRQKYVITRIYVHAMRPNYLPTLSDEERLSQLKWLAHHSGRPYADDSPHEADADEVFDIGDEYLFHTPVVQKPRADLSGHLTLPFMSTAVHAIQRRHDPTETNQFLILGFKQDRSEVKA</sequence>
<dbReference type="Proteomes" id="UP000730481">
    <property type="component" value="Unassembled WGS sequence"/>
</dbReference>